<dbReference type="Proteomes" id="UP000006056">
    <property type="component" value="Chromosome"/>
</dbReference>
<keyword evidence="4" id="KW-0808">Transferase</keyword>
<dbReference type="SUPFAM" id="SSF47384">
    <property type="entry name" value="Homodimeric domain of signal transducing histidine kinase"/>
    <property type="match status" value="1"/>
</dbReference>
<proteinExistence type="predicted"/>
<dbReference type="EMBL" id="CP003379">
    <property type="protein sequence ID" value="AFL87371.1"/>
    <property type="molecule type" value="Genomic_DNA"/>
</dbReference>
<comment type="catalytic activity">
    <reaction evidence="1">
        <text>ATP + protein L-histidine = ADP + protein N-phospho-L-histidine.</text>
        <dbReference type="EC" id="2.7.13.3"/>
    </reaction>
</comment>
<dbReference type="RefSeq" id="WP_014784940.1">
    <property type="nucleotide sequence ID" value="NC_018014.1"/>
</dbReference>
<evidence type="ECO:0000313" key="4">
    <source>
        <dbReference type="EMBL" id="AFL87371.1"/>
    </source>
</evidence>
<dbReference type="SUPFAM" id="SSF55781">
    <property type="entry name" value="GAF domain-like"/>
    <property type="match status" value="1"/>
</dbReference>
<dbReference type="InterPro" id="IPR036097">
    <property type="entry name" value="HisK_dim/P_sf"/>
</dbReference>
<dbReference type="Gene3D" id="3.30.450.40">
    <property type="match status" value="1"/>
</dbReference>
<sequence length="284" mass="31184">MVQSASFTEETGLEVNDLKGNAEFLARPVQGRDDARQIAGLQRLCRAFVETPETLLQELVRSAVELCGADSAGISIERKDGTPDRFYHWVATEGVYAGFQDAMLPQYPSACGVCLERGRPQLFRVGKRFFDILGVDAPLVTDGLLLPWQAGETRGTIYVMAHTRDQAFDREDLRLMTMLADFAAMAVRHQGQQAALLEQASRSAAASMADGLAHKINNPLQSLTNLVFLAQQDSTGAEAREFAERLMPDLQRLTMLVSQLLAVPSAANARYRLESAEQSLHASL</sequence>
<dbReference type="eggNOG" id="COG2203">
    <property type="taxonomic scope" value="Bacteria"/>
</dbReference>
<dbReference type="InterPro" id="IPR003018">
    <property type="entry name" value="GAF"/>
</dbReference>
<gene>
    <name evidence="4" type="ordered locus">Terro_1050</name>
</gene>
<dbReference type="EC" id="2.7.13.3" evidence="2"/>
<dbReference type="STRING" id="926566.Terro_1050"/>
<evidence type="ECO:0000256" key="2">
    <source>
        <dbReference type="ARBA" id="ARBA00012438"/>
    </source>
</evidence>
<dbReference type="GO" id="GO:0000155">
    <property type="term" value="F:phosphorelay sensor kinase activity"/>
    <property type="evidence" value="ECO:0007669"/>
    <property type="project" value="InterPro"/>
</dbReference>
<name>I3ZDQ3_TERRK</name>
<dbReference type="HOGENOM" id="CLU_1014754_0_0_0"/>
<keyword evidence="4" id="KW-0418">Kinase</keyword>
<accession>I3ZDQ3</accession>
<protein>
    <recommendedName>
        <fullName evidence="2">histidine kinase</fullName>
        <ecNumber evidence="2">2.7.13.3</ecNumber>
    </recommendedName>
</protein>
<dbReference type="CDD" id="cd00082">
    <property type="entry name" value="HisKA"/>
    <property type="match status" value="1"/>
</dbReference>
<keyword evidence="5" id="KW-1185">Reference proteome</keyword>
<dbReference type="InterPro" id="IPR029016">
    <property type="entry name" value="GAF-like_dom_sf"/>
</dbReference>
<evidence type="ECO:0000259" key="3">
    <source>
        <dbReference type="Pfam" id="PF01590"/>
    </source>
</evidence>
<organism evidence="4 5">
    <name type="scientific">Terriglobus roseus (strain DSM 18391 / NRRL B-41598 / KBS 63)</name>
    <dbReference type="NCBI Taxonomy" id="926566"/>
    <lineage>
        <taxon>Bacteria</taxon>
        <taxon>Pseudomonadati</taxon>
        <taxon>Acidobacteriota</taxon>
        <taxon>Terriglobia</taxon>
        <taxon>Terriglobales</taxon>
        <taxon>Acidobacteriaceae</taxon>
        <taxon>Terriglobus</taxon>
    </lineage>
</organism>
<dbReference type="KEGG" id="trs:Terro_1050"/>
<feature type="domain" description="GAF" evidence="3">
    <location>
        <begin position="52"/>
        <end position="187"/>
    </location>
</feature>
<dbReference type="InterPro" id="IPR003661">
    <property type="entry name" value="HisK_dim/P_dom"/>
</dbReference>
<reference evidence="4 5" key="1">
    <citation type="submission" date="2012-06" db="EMBL/GenBank/DDBJ databases">
        <title>Complete genome of Terriglobus roseus DSM 18391.</title>
        <authorList>
            <consortium name="US DOE Joint Genome Institute (JGI-PGF)"/>
            <person name="Lucas S."/>
            <person name="Copeland A."/>
            <person name="Lapidus A."/>
            <person name="Glavina del Rio T."/>
            <person name="Dalin E."/>
            <person name="Tice H."/>
            <person name="Bruce D."/>
            <person name="Goodwin L."/>
            <person name="Pitluck S."/>
            <person name="Peters L."/>
            <person name="Mikhailova N."/>
            <person name="Munk A.C.C."/>
            <person name="Kyrpides N."/>
            <person name="Mavromatis K."/>
            <person name="Ivanova N."/>
            <person name="Brettin T."/>
            <person name="Detter J.C."/>
            <person name="Han C."/>
            <person name="Larimer F."/>
            <person name="Land M."/>
            <person name="Hauser L."/>
            <person name="Markowitz V."/>
            <person name="Cheng J.-F."/>
            <person name="Hugenholtz P."/>
            <person name="Woyke T."/>
            <person name="Wu D."/>
            <person name="Brambilla E."/>
            <person name="Klenk H.-P."/>
            <person name="Eisen J.A."/>
        </authorList>
    </citation>
    <scope>NUCLEOTIDE SEQUENCE [LARGE SCALE GENOMIC DNA]</scope>
    <source>
        <strain evidence="5">DSM 18391 / NRRL B-41598 / KBS 63</strain>
    </source>
</reference>
<dbReference type="AlphaFoldDB" id="I3ZDQ3"/>
<dbReference type="Gene3D" id="1.10.287.130">
    <property type="match status" value="1"/>
</dbReference>
<dbReference type="Pfam" id="PF01590">
    <property type="entry name" value="GAF"/>
    <property type="match status" value="1"/>
</dbReference>
<evidence type="ECO:0000256" key="1">
    <source>
        <dbReference type="ARBA" id="ARBA00000085"/>
    </source>
</evidence>
<evidence type="ECO:0000313" key="5">
    <source>
        <dbReference type="Proteomes" id="UP000006056"/>
    </source>
</evidence>